<gene>
    <name evidence="1" type="ORF">NDI38_22255</name>
</gene>
<comment type="caution">
    <text evidence="1">The sequence shown here is derived from an EMBL/GenBank/DDBJ whole genome shotgun (WGS) entry which is preliminary data.</text>
</comment>
<dbReference type="Gene3D" id="3.30.1330.70">
    <property type="entry name" value="Holliday junction resolvase RusA"/>
    <property type="match status" value="1"/>
</dbReference>
<dbReference type="EMBL" id="JAMPLM010000028">
    <property type="protein sequence ID" value="MEP1061158.1"/>
    <property type="molecule type" value="Genomic_DNA"/>
</dbReference>
<proteinExistence type="predicted"/>
<dbReference type="InterPro" id="IPR008822">
    <property type="entry name" value="Endonuclease_RusA-like"/>
</dbReference>
<name>A0ABV0KPJ1_9CYAN</name>
<sequence>MTDELAEGLDRTKRGEIPSPFGRAEFTVKGSPASIQASKETRNKYVHSIKNQFKNLDYILTGDIILNLTWLLPTKSRYETDAKADIDNCIKPIIDALTGVDGLFIDDCQLSGLYICWRHIESEDEQVIFEFEFVASEYCTKDELAFVRLEDALCTPVNLNWSYEVKAIWAAMLKSNQASKDVLEKLGSSYPAVASLLGSSRPFHMTRVRGFKVVSSSEFLAKKSVAEV</sequence>
<accession>A0ABV0KPJ1</accession>
<dbReference type="Pfam" id="PF05866">
    <property type="entry name" value="RusA"/>
    <property type="match status" value="1"/>
</dbReference>
<keyword evidence="2" id="KW-1185">Reference proteome</keyword>
<dbReference type="RefSeq" id="WP_190448404.1">
    <property type="nucleotide sequence ID" value="NZ_JAMPLM010000028.1"/>
</dbReference>
<dbReference type="Proteomes" id="UP001476950">
    <property type="component" value="Unassembled WGS sequence"/>
</dbReference>
<evidence type="ECO:0000313" key="2">
    <source>
        <dbReference type="Proteomes" id="UP001476950"/>
    </source>
</evidence>
<protein>
    <submittedName>
        <fullName evidence="1">RusA family crossover junction endodeoxyribonuclease</fullName>
    </submittedName>
</protein>
<dbReference type="SUPFAM" id="SSF103084">
    <property type="entry name" value="Holliday junction resolvase RusA"/>
    <property type="match status" value="1"/>
</dbReference>
<reference evidence="1 2" key="1">
    <citation type="submission" date="2022-04" db="EMBL/GenBank/DDBJ databases">
        <title>Positive selection, recombination, and allopatry shape intraspecific diversity of widespread and dominant cyanobacteria.</title>
        <authorList>
            <person name="Wei J."/>
            <person name="Shu W."/>
            <person name="Hu C."/>
        </authorList>
    </citation>
    <scope>NUCLEOTIDE SEQUENCE [LARGE SCALE GENOMIC DNA]</scope>
    <source>
        <strain evidence="1 2">AS-A4</strain>
    </source>
</reference>
<dbReference type="InterPro" id="IPR036614">
    <property type="entry name" value="RusA-like_sf"/>
</dbReference>
<organism evidence="1 2">
    <name type="scientific">Stenomitos frigidus AS-A4</name>
    <dbReference type="NCBI Taxonomy" id="2933935"/>
    <lineage>
        <taxon>Bacteria</taxon>
        <taxon>Bacillati</taxon>
        <taxon>Cyanobacteriota</taxon>
        <taxon>Cyanophyceae</taxon>
        <taxon>Leptolyngbyales</taxon>
        <taxon>Leptolyngbyaceae</taxon>
        <taxon>Stenomitos</taxon>
    </lineage>
</organism>
<evidence type="ECO:0000313" key="1">
    <source>
        <dbReference type="EMBL" id="MEP1061158.1"/>
    </source>
</evidence>